<dbReference type="InterPro" id="IPR024422">
    <property type="entry name" value="Protein_unknown_function_OB"/>
</dbReference>
<evidence type="ECO:0000256" key="2">
    <source>
        <dbReference type="SAM" id="Phobius"/>
    </source>
</evidence>
<keyword evidence="2" id="KW-1133">Transmembrane helix</keyword>
<feature type="transmembrane region" description="Helical" evidence="2">
    <location>
        <begin position="14"/>
        <end position="33"/>
    </location>
</feature>
<feature type="region of interest" description="Disordered" evidence="1">
    <location>
        <begin position="33"/>
        <end position="73"/>
    </location>
</feature>
<organism evidence="3 4">
    <name type="scientific">Solibaculum mannosilyticum</name>
    <dbReference type="NCBI Taxonomy" id="2780922"/>
    <lineage>
        <taxon>Bacteria</taxon>
        <taxon>Bacillati</taxon>
        <taxon>Bacillota</taxon>
        <taxon>Clostridia</taxon>
        <taxon>Eubacteriales</taxon>
        <taxon>Oscillospiraceae</taxon>
        <taxon>Solibaculum</taxon>
    </lineage>
</organism>
<dbReference type="EMBL" id="AP023321">
    <property type="protein sequence ID" value="BCI60723.1"/>
    <property type="molecule type" value="Genomic_DNA"/>
</dbReference>
<dbReference type="Pfam" id="PF12869">
    <property type="entry name" value="tRNA_anti-like"/>
    <property type="match status" value="1"/>
</dbReference>
<dbReference type="AlphaFoldDB" id="A0A7I8D693"/>
<evidence type="ECO:0008006" key="5">
    <source>
        <dbReference type="Google" id="ProtNLM"/>
    </source>
</evidence>
<keyword evidence="2" id="KW-0812">Transmembrane</keyword>
<keyword evidence="2" id="KW-0472">Membrane</keyword>
<dbReference type="Proteomes" id="UP000593890">
    <property type="component" value="Chromosome"/>
</dbReference>
<sequence length="179" mass="19231">MENAKSKKPFYKKWWFWLIVVVVVVGIIGAVSGSKNSESSQSDSSSPSSSVSSTAPVSSSSSEKAESETSSAPQAVEVKAVDIITAYEENEVAADDQYKDQLLKITGVVKSVGTDVADRVYVMLADERNEYALLGVQCYFDEENKDSLADLKEGDTVTISGTCEGKVVSVSVKHCQLEA</sequence>
<dbReference type="RefSeq" id="WP_215532859.1">
    <property type="nucleotide sequence ID" value="NZ_AP023321.1"/>
</dbReference>
<dbReference type="KEGG" id="sman:C12CBH8_13620"/>
<evidence type="ECO:0000256" key="1">
    <source>
        <dbReference type="SAM" id="MobiDB-lite"/>
    </source>
</evidence>
<keyword evidence="4" id="KW-1185">Reference proteome</keyword>
<feature type="compositionally biased region" description="Low complexity" evidence="1">
    <location>
        <begin position="33"/>
        <end position="62"/>
    </location>
</feature>
<evidence type="ECO:0000313" key="4">
    <source>
        <dbReference type="Proteomes" id="UP000593890"/>
    </source>
</evidence>
<reference evidence="4" key="1">
    <citation type="submission" date="2020-07" db="EMBL/GenBank/DDBJ databases">
        <title>Complete genome sequencing of Clostridia bacterium strain 12CBH8.</title>
        <authorList>
            <person name="Sakamoto M."/>
            <person name="Murakami T."/>
            <person name="Mori H."/>
        </authorList>
    </citation>
    <scope>NUCLEOTIDE SEQUENCE [LARGE SCALE GENOMIC DNA]</scope>
    <source>
        <strain evidence="4">12CBH8</strain>
    </source>
</reference>
<accession>A0A7I8D693</accession>
<protein>
    <recommendedName>
        <fullName evidence="5">tRNA_anti-like</fullName>
    </recommendedName>
</protein>
<proteinExistence type="predicted"/>
<name>A0A7I8D693_9FIRM</name>
<gene>
    <name evidence="3" type="ORF">C12CBH8_13620</name>
</gene>
<evidence type="ECO:0000313" key="3">
    <source>
        <dbReference type="EMBL" id="BCI60723.1"/>
    </source>
</evidence>